<reference evidence="11" key="1">
    <citation type="submission" date="2023-04" db="EMBL/GenBank/DDBJ databases">
        <title>The environmental microbiomes in feedlot watering bowls are a reservoir of florfenicol resistance for bovine respiratory disease pathogens.</title>
        <authorList>
            <person name="Kos D.W."/>
            <person name="Ruzzini A.C."/>
            <person name="Schreiner B."/>
            <person name="Jelinski M.D."/>
        </authorList>
    </citation>
    <scope>NUCLEOTIDE SEQUENCE</scope>
    <source>
        <strain evidence="11">WB3</strain>
    </source>
</reference>
<dbReference type="InterPro" id="IPR010055">
    <property type="entry name" value="T2SS_protein-GspJ"/>
</dbReference>
<keyword evidence="5" id="KW-0488">Methylation</keyword>
<keyword evidence="9 10" id="KW-0472">Membrane</keyword>
<protein>
    <recommendedName>
        <fullName evidence="3">Type II secretion system protein J</fullName>
    </recommendedName>
</protein>
<evidence type="ECO:0000256" key="10">
    <source>
        <dbReference type="SAM" id="Phobius"/>
    </source>
</evidence>
<dbReference type="Gene3D" id="3.10.610.10">
    <property type="entry name" value="GSPII I/J protein-like"/>
    <property type="match status" value="1"/>
</dbReference>
<keyword evidence="6" id="KW-0997">Cell inner membrane</keyword>
<keyword evidence="8 10" id="KW-1133">Transmembrane helix</keyword>
<evidence type="ECO:0000256" key="6">
    <source>
        <dbReference type="ARBA" id="ARBA00022519"/>
    </source>
</evidence>
<dbReference type="RefSeq" id="WP_284067760.1">
    <property type="nucleotide sequence ID" value="NZ_JASKNE010000001.1"/>
</dbReference>
<comment type="similarity">
    <text evidence="2">Belongs to the GSP J family.</text>
</comment>
<dbReference type="InterPro" id="IPR012902">
    <property type="entry name" value="N_methyl_site"/>
</dbReference>
<keyword evidence="7 10" id="KW-0812">Transmembrane</keyword>
<dbReference type="NCBIfam" id="TIGR01711">
    <property type="entry name" value="gspJ"/>
    <property type="match status" value="1"/>
</dbReference>
<gene>
    <name evidence="11" type="primary">gspJ</name>
    <name evidence="11" type="ORF">QOR41_07135</name>
</gene>
<evidence type="ECO:0000256" key="7">
    <source>
        <dbReference type="ARBA" id="ARBA00022692"/>
    </source>
</evidence>
<dbReference type="SUPFAM" id="SSF54523">
    <property type="entry name" value="Pili subunits"/>
    <property type="match status" value="1"/>
</dbReference>
<dbReference type="GO" id="GO:0015627">
    <property type="term" value="C:type II protein secretion system complex"/>
    <property type="evidence" value="ECO:0007669"/>
    <property type="project" value="InterPro"/>
</dbReference>
<dbReference type="NCBIfam" id="TIGR02532">
    <property type="entry name" value="IV_pilin_GFxxxE"/>
    <property type="match status" value="1"/>
</dbReference>
<organism evidence="11 12">
    <name type="scientific">Acinetobacter terrestris</name>
    <dbReference type="NCBI Taxonomy" id="2529843"/>
    <lineage>
        <taxon>Bacteria</taxon>
        <taxon>Pseudomonadati</taxon>
        <taxon>Pseudomonadota</taxon>
        <taxon>Gammaproteobacteria</taxon>
        <taxon>Moraxellales</taxon>
        <taxon>Moraxellaceae</taxon>
        <taxon>Acinetobacter</taxon>
        <taxon>Acinetobacter Taxon 24</taxon>
    </lineage>
</organism>
<proteinExistence type="inferred from homology"/>
<dbReference type="Pfam" id="PF07963">
    <property type="entry name" value="N_methyl"/>
    <property type="match status" value="1"/>
</dbReference>
<dbReference type="PANTHER" id="PTHR39583:SF2">
    <property type="entry name" value="TYPE II SECRETION SYSTEM PROTEIN J"/>
    <property type="match status" value="1"/>
</dbReference>
<dbReference type="InterPro" id="IPR051621">
    <property type="entry name" value="T2SS_protein_J"/>
</dbReference>
<dbReference type="GO" id="GO:0005886">
    <property type="term" value="C:plasma membrane"/>
    <property type="evidence" value="ECO:0007669"/>
    <property type="project" value="UniProtKB-SubCell"/>
</dbReference>
<dbReference type="PANTHER" id="PTHR39583">
    <property type="entry name" value="TYPE II SECRETION SYSTEM PROTEIN J-RELATED"/>
    <property type="match status" value="1"/>
</dbReference>
<sequence length="262" mass="29613">MKRGFVSSSSSSTDFGLVARSSVTRRNLAHSEHSSCSCSRTKRCFVNPRSGFTLVELLVAIAIFAVLSALGWKVFDYLIKVKERNTQHEVNLGQLQEAYQQVLRDTVQAVPLTANINSDIQPALVLQNGRFNFSKTGVTDPLQQGISPDERVEYQYRADEKKLYRLKYRNLNSSGRDQPESSVLLNDVDQFEIVVLNPNESNSWPDGQIDLNDATQKQILPKGIKIKLMVKDVAYEWIFSLLNTDYLKPQNINQNNNSNNPT</sequence>
<evidence type="ECO:0000256" key="9">
    <source>
        <dbReference type="ARBA" id="ARBA00023136"/>
    </source>
</evidence>
<accession>A0AAW6UQM4</accession>
<comment type="subcellular location">
    <subcellularLocation>
        <location evidence="1">Cell inner membrane</location>
        <topology evidence="1">Single-pass membrane protein</topology>
    </subcellularLocation>
</comment>
<dbReference type="AlphaFoldDB" id="A0AAW6UQM4"/>
<keyword evidence="4" id="KW-1003">Cell membrane</keyword>
<dbReference type="InterPro" id="IPR045584">
    <property type="entry name" value="Pilin-like"/>
</dbReference>
<dbReference type="EMBL" id="JASKNE010000001">
    <property type="protein sequence ID" value="MDK1683618.1"/>
    <property type="molecule type" value="Genomic_DNA"/>
</dbReference>
<dbReference type="Proteomes" id="UP001241935">
    <property type="component" value="Unassembled WGS sequence"/>
</dbReference>
<evidence type="ECO:0000313" key="12">
    <source>
        <dbReference type="Proteomes" id="UP001241935"/>
    </source>
</evidence>
<evidence type="ECO:0000256" key="4">
    <source>
        <dbReference type="ARBA" id="ARBA00022475"/>
    </source>
</evidence>
<dbReference type="GO" id="GO:0015628">
    <property type="term" value="P:protein secretion by the type II secretion system"/>
    <property type="evidence" value="ECO:0007669"/>
    <property type="project" value="InterPro"/>
</dbReference>
<evidence type="ECO:0000256" key="3">
    <source>
        <dbReference type="ARBA" id="ARBA00021539"/>
    </source>
</evidence>
<feature type="transmembrane region" description="Helical" evidence="10">
    <location>
        <begin position="57"/>
        <end position="75"/>
    </location>
</feature>
<dbReference type="PROSITE" id="PS00409">
    <property type="entry name" value="PROKAR_NTER_METHYL"/>
    <property type="match status" value="1"/>
</dbReference>
<evidence type="ECO:0000256" key="5">
    <source>
        <dbReference type="ARBA" id="ARBA00022481"/>
    </source>
</evidence>
<dbReference type="Pfam" id="PF11612">
    <property type="entry name" value="T2SSJ"/>
    <property type="match status" value="1"/>
</dbReference>
<comment type="caution">
    <text evidence="11">The sequence shown here is derived from an EMBL/GenBank/DDBJ whole genome shotgun (WGS) entry which is preliminary data.</text>
</comment>
<evidence type="ECO:0000256" key="1">
    <source>
        <dbReference type="ARBA" id="ARBA00004377"/>
    </source>
</evidence>
<name>A0AAW6UQM4_9GAMM</name>
<evidence type="ECO:0000313" key="11">
    <source>
        <dbReference type="EMBL" id="MDK1683618.1"/>
    </source>
</evidence>
<evidence type="ECO:0000256" key="2">
    <source>
        <dbReference type="ARBA" id="ARBA00011084"/>
    </source>
</evidence>
<evidence type="ECO:0000256" key="8">
    <source>
        <dbReference type="ARBA" id="ARBA00022989"/>
    </source>
</evidence>